<feature type="domain" description="N-acetyltransferase" evidence="1">
    <location>
        <begin position="195"/>
        <end position="332"/>
    </location>
</feature>
<gene>
    <name evidence="2" type="ORF">DLJ82_4324</name>
</gene>
<dbReference type="PROSITE" id="PS51186">
    <property type="entry name" value="GNAT"/>
    <property type="match status" value="1"/>
</dbReference>
<dbReference type="InterPro" id="IPR016181">
    <property type="entry name" value="Acyl_CoA_acyltransferase"/>
</dbReference>
<dbReference type="PANTHER" id="PTHR37816:SF1">
    <property type="entry name" value="TOXIN"/>
    <property type="match status" value="1"/>
</dbReference>
<accession>A0A2Z4YKB3</accession>
<dbReference type="Gene3D" id="3.40.630.30">
    <property type="match status" value="1"/>
</dbReference>
<dbReference type="EMBL" id="CP030760">
    <property type="protein sequence ID" value="AXA41887.1"/>
    <property type="molecule type" value="Genomic_DNA"/>
</dbReference>
<reference evidence="2 3" key="1">
    <citation type="submission" date="2018-07" db="EMBL/GenBank/DDBJ databases">
        <title>Rhizobium leguminosarum strain:ATCC 14479 Genome sequencing and assembly.</title>
        <authorList>
            <person name="Chakraborty R."/>
        </authorList>
    </citation>
    <scope>NUCLEOTIDE SEQUENCE [LARGE SCALE GENOMIC DNA]</scope>
    <source>
        <strain evidence="2 3">ATCC 14479</strain>
    </source>
</reference>
<dbReference type="SUPFAM" id="SSF55729">
    <property type="entry name" value="Acyl-CoA N-acyltransferases (Nat)"/>
    <property type="match status" value="1"/>
</dbReference>
<evidence type="ECO:0000313" key="2">
    <source>
        <dbReference type="EMBL" id="AXA41887.1"/>
    </source>
</evidence>
<dbReference type="AlphaFoldDB" id="A0A2Z4YKB3"/>
<dbReference type="InterPro" id="IPR027417">
    <property type="entry name" value="P-loop_NTPase"/>
</dbReference>
<organism evidence="2 3">
    <name type="scientific">Rhizobium leguminosarum</name>
    <dbReference type="NCBI Taxonomy" id="384"/>
    <lineage>
        <taxon>Bacteria</taxon>
        <taxon>Pseudomonadati</taxon>
        <taxon>Pseudomonadota</taxon>
        <taxon>Alphaproteobacteria</taxon>
        <taxon>Hyphomicrobiales</taxon>
        <taxon>Rhizobiaceae</taxon>
        <taxon>Rhizobium/Agrobacterium group</taxon>
        <taxon>Rhizobium</taxon>
    </lineage>
</organism>
<dbReference type="CDD" id="cd04301">
    <property type="entry name" value="NAT_SF"/>
    <property type="match status" value="1"/>
</dbReference>
<dbReference type="GO" id="GO:0016747">
    <property type="term" value="F:acyltransferase activity, transferring groups other than amino-acyl groups"/>
    <property type="evidence" value="ECO:0007669"/>
    <property type="project" value="InterPro"/>
</dbReference>
<protein>
    <submittedName>
        <fullName evidence="2">AAA domain family protein</fullName>
    </submittedName>
</protein>
<dbReference type="Pfam" id="PF00583">
    <property type="entry name" value="Acetyltransf_1"/>
    <property type="match status" value="1"/>
</dbReference>
<sequence>MTFPNPSAALDRMLIMGNGGAGKSWLACRIGEQLHHPVVHLDDMHWEPGRYGIDRDRALRDEMVKAAAEGNAWVMEGVYGQLANMVLNRTTILVWIDLPEEECIANIKLRGIQGGETGTQFDGLLKWVAEYRSRTNNWNSFETHARLFSVFSRPKFLLSSRESVTDFADRLSTSIDEAADERARFPNDGGKDAWMVVPVMTEQQWNAYHDIRRAVLFEARGLIGYDASHADDRRDGHFPLLLLLENTPVGAARLDLTGEETACVRTVAIRAERQGKGYGRMLMAGLEKFASQHGVKRLLVNAARDAVGFYEALGWAVIEAGHENPVLTKELRTRPQW</sequence>
<name>A0A2Z4YKB3_RHILE</name>
<proteinExistence type="predicted"/>
<dbReference type="InterPro" id="IPR000182">
    <property type="entry name" value="GNAT_dom"/>
</dbReference>
<dbReference type="Proteomes" id="UP000251166">
    <property type="component" value="Chromosome"/>
</dbReference>
<evidence type="ECO:0000313" key="3">
    <source>
        <dbReference type="Proteomes" id="UP000251166"/>
    </source>
</evidence>
<evidence type="ECO:0000259" key="1">
    <source>
        <dbReference type="PROSITE" id="PS51186"/>
    </source>
</evidence>
<dbReference type="InterPro" id="IPR052922">
    <property type="entry name" value="Cytidylate_Kinase-2"/>
</dbReference>
<dbReference type="Gene3D" id="3.40.50.300">
    <property type="entry name" value="P-loop containing nucleotide triphosphate hydrolases"/>
    <property type="match status" value="1"/>
</dbReference>
<dbReference type="PANTHER" id="PTHR37816">
    <property type="entry name" value="YALI0E33011P"/>
    <property type="match status" value="1"/>
</dbReference>
<dbReference type="SUPFAM" id="SSF52540">
    <property type="entry name" value="P-loop containing nucleoside triphosphate hydrolases"/>
    <property type="match status" value="1"/>
</dbReference>